<reference evidence="2" key="1">
    <citation type="journal article" date="2021" name="Proc. Natl. Acad. Sci. U.S.A.">
        <title>A Catalog of Tens of Thousands of Viruses from Human Metagenomes Reveals Hidden Associations with Chronic Diseases.</title>
        <authorList>
            <person name="Tisza M.J."/>
            <person name="Buck C.B."/>
        </authorList>
    </citation>
    <scope>NUCLEOTIDE SEQUENCE</scope>
    <source>
        <strain evidence="2">CtIZM3</strain>
    </source>
</reference>
<evidence type="ECO:0000256" key="1">
    <source>
        <dbReference type="SAM" id="MobiDB-lite"/>
    </source>
</evidence>
<dbReference type="GO" id="GO:0006950">
    <property type="term" value="P:response to stress"/>
    <property type="evidence" value="ECO:0007669"/>
    <property type="project" value="UniProtKB-ARBA"/>
</dbReference>
<accession>A0A8S5T7Z1</accession>
<organism evidence="2">
    <name type="scientific">Caudovirales sp. ctIZM3</name>
    <dbReference type="NCBI Taxonomy" id="2827633"/>
    <lineage>
        <taxon>Viruses</taxon>
        <taxon>Duplodnaviria</taxon>
        <taxon>Heunggongvirae</taxon>
        <taxon>Uroviricota</taxon>
        <taxon>Caudoviricetes</taxon>
    </lineage>
</organism>
<dbReference type="GO" id="GO:0006508">
    <property type="term" value="P:proteolysis"/>
    <property type="evidence" value="ECO:0007669"/>
    <property type="project" value="UniProtKB-KW"/>
</dbReference>
<dbReference type="GO" id="GO:0008233">
    <property type="term" value="F:peptidase activity"/>
    <property type="evidence" value="ECO:0007669"/>
    <property type="project" value="UniProtKB-KW"/>
</dbReference>
<protein>
    <submittedName>
        <fullName evidence="2">SprT-like domain-containing protein Spartan repair protease, DNA BINDING</fullName>
    </submittedName>
</protein>
<proteinExistence type="predicted"/>
<sequence length="252" mass="28523">MANNYNLKPQNEIKDFSDRILELEELYRRTNEVIFAVHAKKIDLPVFVTIQSRGKRRAYGWCYLVPNWADSSGENRVAYEINIAAETLGRPLEETYTTLVHEMVHLYNCQEGIKDTADRSDRHNKKFGATCSLIGLANRADKVLGWTTHCPWSESSAELHALLESYKQEGRPELLQVNRMDDKGNLWKPTTGGTGEGGEEGEGGENTTKKRKKSNQIKYVCPCCGTSVRATKKVNIMCADCKESMLPEEQED</sequence>
<evidence type="ECO:0000313" key="2">
    <source>
        <dbReference type="EMBL" id="DAF59461.1"/>
    </source>
</evidence>
<name>A0A8S5T7Z1_9CAUD</name>
<dbReference type="EMBL" id="BK032770">
    <property type="protein sequence ID" value="DAF59461.1"/>
    <property type="molecule type" value="Genomic_DNA"/>
</dbReference>
<keyword evidence="2" id="KW-0645">Protease</keyword>
<feature type="region of interest" description="Disordered" evidence="1">
    <location>
        <begin position="183"/>
        <end position="211"/>
    </location>
</feature>
<keyword evidence="2" id="KW-0378">Hydrolase</keyword>